<evidence type="ECO:0000256" key="1">
    <source>
        <dbReference type="SAM" id="SignalP"/>
    </source>
</evidence>
<protein>
    <recommendedName>
        <fullName evidence="4">Secreted protein</fullName>
    </recommendedName>
</protein>
<evidence type="ECO:0000313" key="3">
    <source>
        <dbReference type="Proteomes" id="UP001227101"/>
    </source>
</evidence>
<dbReference type="Proteomes" id="UP001227101">
    <property type="component" value="Chromosome"/>
</dbReference>
<proteinExistence type="predicted"/>
<gene>
    <name evidence="2" type="ORF">QP939_08420</name>
</gene>
<keyword evidence="3" id="KW-1185">Reference proteome</keyword>
<feature type="chain" id="PRO_5047155971" description="Secreted protein" evidence="1">
    <location>
        <begin position="19"/>
        <end position="145"/>
    </location>
</feature>
<reference evidence="2 3" key="1">
    <citation type="submission" date="2023-06" db="EMBL/GenBank/DDBJ databases">
        <authorList>
            <person name="Oyuntsetseg B."/>
            <person name="Kim S.B."/>
        </authorList>
    </citation>
    <scope>NUCLEOTIDE SEQUENCE [LARGE SCALE GENOMIC DNA]</scope>
    <source>
        <strain evidence="2 3">2-2</strain>
    </source>
</reference>
<dbReference type="RefSeq" id="WP_285456041.1">
    <property type="nucleotide sequence ID" value="NZ_CP127173.1"/>
</dbReference>
<evidence type="ECO:0008006" key="4">
    <source>
        <dbReference type="Google" id="ProtNLM"/>
    </source>
</evidence>
<accession>A0ABY8XSI4</accession>
<evidence type="ECO:0000313" key="2">
    <source>
        <dbReference type="EMBL" id="WIV58639.1"/>
    </source>
</evidence>
<keyword evidence="1" id="KW-0732">Signal</keyword>
<dbReference type="PROSITE" id="PS51257">
    <property type="entry name" value="PROKAR_LIPOPROTEIN"/>
    <property type="match status" value="1"/>
</dbReference>
<feature type="signal peptide" evidence="1">
    <location>
        <begin position="1"/>
        <end position="18"/>
    </location>
</feature>
<dbReference type="EMBL" id="CP127173">
    <property type="protein sequence ID" value="WIV58639.1"/>
    <property type="molecule type" value="Genomic_DNA"/>
</dbReference>
<organism evidence="2 3">
    <name type="scientific">Amycolatopsis nalaikhensis</name>
    <dbReference type="NCBI Taxonomy" id="715472"/>
    <lineage>
        <taxon>Bacteria</taxon>
        <taxon>Bacillati</taxon>
        <taxon>Actinomycetota</taxon>
        <taxon>Actinomycetes</taxon>
        <taxon>Pseudonocardiales</taxon>
        <taxon>Pseudonocardiaceae</taxon>
        <taxon>Amycolatopsis</taxon>
    </lineage>
</organism>
<name>A0ABY8XSI4_9PSEU</name>
<sequence>MGFRGIAAVALLATACSAAPSGPPRLAPYADCAHPPSPEQVGQGLQGSSRGGTAVALVFAQVPLKAGDEHKIVWRVTGTGPIRIFATGPAAEVVQPVWGPEEHGGSTFAYPGDEWGVGFRFATPGCWTVHVERTDVEGSLSLPVT</sequence>